<organism evidence="1 2">
    <name type="scientific">Microcystis wesenbergii Mw_QC_S_20081001_S30D</name>
    <dbReference type="NCBI Taxonomy" id="2486245"/>
    <lineage>
        <taxon>Bacteria</taxon>
        <taxon>Bacillati</taxon>
        <taxon>Cyanobacteriota</taxon>
        <taxon>Cyanophyceae</taxon>
        <taxon>Oscillatoriophycideae</taxon>
        <taxon>Chroococcales</taxon>
        <taxon>Microcystaceae</taxon>
        <taxon>Microcystis</taxon>
    </lineage>
</organism>
<gene>
    <name evidence="1" type="ORF">EWV75_10475</name>
</gene>
<dbReference type="Proteomes" id="UP000320523">
    <property type="component" value="Unassembled WGS sequence"/>
</dbReference>
<evidence type="ECO:0000313" key="2">
    <source>
        <dbReference type="Proteomes" id="UP000320523"/>
    </source>
</evidence>
<protein>
    <submittedName>
        <fullName evidence="1">Uncharacterized protein</fullName>
    </submittedName>
</protein>
<dbReference type="EMBL" id="SFAT01000108">
    <property type="protein sequence ID" value="TRU96785.1"/>
    <property type="molecule type" value="Genomic_DNA"/>
</dbReference>
<dbReference type="AlphaFoldDB" id="A0A552JMD4"/>
<name>A0A552JMD4_9CHRO</name>
<accession>A0A552JMD4</accession>
<comment type="caution">
    <text evidence="1">The sequence shown here is derived from an EMBL/GenBank/DDBJ whole genome shotgun (WGS) entry which is preliminary data.</text>
</comment>
<evidence type="ECO:0000313" key="1">
    <source>
        <dbReference type="EMBL" id="TRU96785.1"/>
    </source>
</evidence>
<reference evidence="1 2" key="1">
    <citation type="submission" date="2019-01" db="EMBL/GenBank/DDBJ databases">
        <title>Coherence of Microcystis species and biogeography revealed through population genomics.</title>
        <authorList>
            <person name="Perez-Carrascal O.M."/>
            <person name="Terrat Y."/>
            <person name="Giani A."/>
            <person name="Fortin N."/>
            <person name="Tromas N."/>
            <person name="Shapiro B.J."/>
        </authorList>
    </citation>
    <scope>NUCLEOTIDE SEQUENCE [LARGE SCALE GENOMIC DNA]</scope>
    <source>
        <strain evidence="1">Mw_QC_S_20081001_S30D</strain>
    </source>
</reference>
<dbReference type="InterPro" id="IPR013320">
    <property type="entry name" value="ConA-like_dom_sf"/>
</dbReference>
<sequence length="107" mass="11901">MLNTNYIASITYNAGQIVMRLNGVQVQTGTLASSTGSNANNRLKIGFDIDPSSMQGRVRDIVILPYAASLRQLQLWEGFLSWKTITNRWALNSTHPFANRPPYTGDL</sequence>
<proteinExistence type="predicted"/>
<dbReference type="SUPFAM" id="SSF49899">
    <property type="entry name" value="Concanavalin A-like lectins/glucanases"/>
    <property type="match status" value="1"/>
</dbReference>